<feature type="transmembrane region" description="Helical" evidence="7">
    <location>
        <begin position="7"/>
        <end position="36"/>
    </location>
</feature>
<evidence type="ECO:0000256" key="2">
    <source>
        <dbReference type="ARBA" id="ARBA00022448"/>
    </source>
</evidence>
<name>A0A923RQ48_9FIRM</name>
<evidence type="ECO:0000313" key="9">
    <source>
        <dbReference type="EMBL" id="MBC5689116.1"/>
    </source>
</evidence>
<evidence type="ECO:0000256" key="3">
    <source>
        <dbReference type="ARBA" id="ARBA00022475"/>
    </source>
</evidence>
<dbReference type="Proteomes" id="UP000652477">
    <property type="component" value="Unassembled WGS sequence"/>
</dbReference>
<dbReference type="Pfam" id="PF00528">
    <property type="entry name" value="BPD_transp_1"/>
    <property type="match status" value="1"/>
</dbReference>
<feature type="domain" description="ABC transmembrane type-1" evidence="8">
    <location>
        <begin position="65"/>
        <end position="278"/>
    </location>
</feature>
<accession>A0A923RQ48</accession>
<evidence type="ECO:0000256" key="7">
    <source>
        <dbReference type="RuleBase" id="RU363032"/>
    </source>
</evidence>
<evidence type="ECO:0000313" key="10">
    <source>
        <dbReference type="Proteomes" id="UP000652477"/>
    </source>
</evidence>
<evidence type="ECO:0000256" key="4">
    <source>
        <dbReference type="ARBA" id="ARBA00022692"/>
    </source>
</evidence>
<comment type="caution">
    <text evidence="9">The sequence shown here is derived from an EMBL/GenBank/DDBJ whole genome shotgun (WGS) entry which is preliminary data.</text>
</comment>
<proteinExistence type="inferred from homology"/>
<feature type="transmembrane region" description="Helical" evidence="7">
    <location>
        <begin position="153"/>
        <end position="175"/>
    </location>
</feature>
<comment type="subcellular location">
    <subcellularLocation>
        <location evidence="1 7">Cell membrane</location>
        <topology evidence="1 7">Multi-pass membrane protein</topology>
    </subcellularLocation>
</comment>
<keyword evidence="5 7" id="KW-1133">Transmembrane helix</keyword>
<organism evidence="9 10">
    <name type="scientific">Mediterraneibacter hominis</name>
    <dbReference type="NCBI Taxonomy" id="2763054"/>
    <lineage>
        <taxon>Bacteria</taxon>
        <taxon>Bacillati</taxon>
        <taxon>Bacillota</taxon>
        <taxon>Clostridia</taxon>
        <taxon>Lachnospirales</taxon>
        <taxon>Lachnospiraceae</taxon>
        <taxon>Mediterraneibacter</taxon>
    </lineage>
</organism>
<dbReference type="InterPro" id="IPR051393">
    <property type="entry name" value="ABC_transporter_permease"/>
</dbReference>
<feature type="transmembrane region" description="Helical" evidence="7">
    <location>
        <begin position="259"/>
        <end position="278"/>
    </location>
</feature>
<keyword evidence="10" id="KW-1185">Reference proteome</keyword>
<protein>
    <submittedName>
        <fullName evidence="9">Sugar ABC transporter permease</fullName>
    </submittedName>
</protein>
<feature type="transmembrane region" description="Helical" evidence="7">
    <location>
        <begin position="103"/>
        <end position="123"/>
    </location>
</feature>
<dbReference type="GO" id="GO:0055085">
    <property type="term" value="P:transmembrane transport"/>
    <property type="evidence" value="ECO:0007669"/>
    <property type="project" value="InterPro"/>
</dbReference>
<evidence type="ECO:0000256" key="1">
    <source>
        <dbReference type="ARBA" id="ARBA00004651"/>
    </source>
</evidence>
<evidence type="ECO:0000256" key="6">
    <source>
        <dbReference type="ARBA" id="ARBA00023136"/>
    </source>
</evidence>
<dbReference type="RefSeq" id="WP_186875682.1">
    <property type="nucleotide sequence ID" value="NZ_JACOPF010000001.1"/>
</dbReference>
<dbReference type="EMBL" id="JACOPF010000001">
    <property type="protein sequence ID" value="MBC5689116.1"/>
    <property type="molecule type" value="Genomic_DNA"/>
</dbReference>
<keyword evidence="4 7" id="KW-0812">Transmembrane</keyword>
<evidence type="ECO:0000259" key="8">
    <source>
        <dbReference type="PROSITE" id="PS50928"/>
    </source>
</evidence>
<evidence type="ECO:0000256" key="5">
    <source>
        <dbReference type="ARBA" id="ARBA00022989"/>
    </source>
</evidence>
<reference evidence="9" key="1">
    <citation type="submission" date="2020-08" db="EMBL/GenBank/DDBJ databases">
        <title>Genome public.</title>
        <authorList>
            <person name="Liu C."/>
            <person name="Sun Q."/>
        </authorList>
    </citation>
    <scope>NUCLEOTIDE SEQUENCE</scope>
    <source>
        <strain evidence="9">NSJ-55</strain>
    </source>
</reference>
<dbReference type="InterPro" id="IPR035906">
    <property type="entry name" value="MetI-like_sf"/>
</dbReference>
<feature type="transmembrane region" description="Helical" evidence="7">
    <location>
        <begin position="69"/>
        <end position="91"/>
    </location>
</feature>
<dbReference type="PANTHER" id="PTHR30193">
    <property type="entry name" value="ABC TRANSPORTER PERMEASE PROTEIN"/>
    <property type="match status" value="1"/>
</dbReference>
<dbReference type="PROSITE" id="PS50928">
    <property type="entry name" value="ABC_TM1"/>
    <property type="match status" value="1"/>
</dbReference>
<dbReference type="PANTHER" id="PTHR30193:SF41">
    <property type="entry name" value="DIACETYLCHITOBIOSE UPTAKE SYSTEM PERMEASE PROTEIN NGCF"/>
    <property type="match status" value="1"/>
</dbReference>
<keyword evidence="2 7" id="KW-0813">Transport</keyword>
<dbReference type="SUPFAM" id="SSF161098">
    <property type="entry name" value="MetI-like"/>
    <property type="match status" value="1"/>
</dbReference>
<comment type="similarity">
    <text evidence="7">Belongs to the binding-protein-dependent transport system permease family.</text>
</comment>
<keyword evidence="6 7" id="KW-0472">Membrane</keyword>
<dbReference type="CDD" id="cd06261">
    <property type="entry name" value="TM_PBP2"/>
    <property type="match status" value="1"/>
</dbReference>
<dbReference type="AlphaFoldDB" id="A0A923RQ48"/>
<dbReference type="Gene3D" id="1.10.3720.10">
    <property type="entry name" value="MetI-like"/>
    <property type="match status" value="1"/>
</dbReference>
<dbReference type="GO" id="GO:0005886">
    <property type="term" value="C:plasma membrane"/>
    <property type="evidence" value="ECO:0007669"/>
    <property type="project" value="UniProtKB-SubCell"/>
</dbReference>
<gene>
    <name evidence="9" type="ORF">H8S37_09275</name>
</gene>
<sequence>MKPKKRTLIVFLTPCVFLFLFVYLFPLIMVIVTSFFNWRIGENVFFVGLANYMKGVADPNVQAACWHTMIWVILQSTIHVLLGTVLALILLPRFKGWKIFRTVCMLPNVISTAALAMVLLNVFKTDSGLLNEILRLFTGSKVDINWYFNADTAFFSVMAGWLLYPGMITILMLAAMQSVPEDILEAAKLDGATSWQINTRIVLPMVRNTLGTSVIVAATSMLKEFELIYLTTNGGPGNATLNFPLYIYKTAFTENNYGYSNALSVMLIIIGVAIVMLINKMFRMDQSDY</sequence>
<dbReference type="InterPro" id="IPR000515">
    <property type="entry name" value="MetI-like"/>
</dbReference>
<keyword evidence="3" id="KW-1003">Cell membrane</keyword>